<dbReference type="EMBL" id="BAABIC010000007">
    <property type="protein sequence ID" value="GAA4688790.1"/>
    <property type="molecule type" value="Genomic_DNA"/>
</dbReference>
<organism evidence="2 3">
    <name type="scientific">Pseudonocardia yuanmonensis</name>
    <dbReference type="NCBI Taxonomy" id="1095914"/>
    <lineage>
        <taxon>Bacteria</taxon>
        <taxon>Bacillati</taxon>
        <taxon>Actinomycetota</taxon>
        <taxon>Actinomycetes</taxon>
        <taxon>Pseudonocardiales</taxon>
        <taxon>Pseudonocardiaceae</taxon>
        <taxon>Pseudonocardia</taxon>
    </lineage>
</organism>
<name>A0ABP8WHB6_9PSEU</name>
<feature type="region of interest" description="Disordered" evidence="1">
    <location>
        <begin position="66"/>
        <end position="88"/>
    </location>
</feature>
<sequence length="88" mass="8324">MSAGAVDEAVDGAGAASASGVTGVALSSVDPAAVPVSVPVSAPLVSGGDPTSSVLGSSLVLGGDESVMPSLRTPAGPAARRPWEIAVR</sequence>
<keyword evidence="3" id="KW-1185">Reference proteome</keyword>
<evidence type="ECO:0000256" key="1">
    <source>
        <dbReference type="SAM" id="MobiDB-lite"/>
    </source>
</evidence>
<comment type="caution">
    <text evidence="2">The sequence shown here is derived from an EMBL/GenBank/DDBJ whole genome shotgun (WGS) entry which is preliminary data.</text>
</comment>
<evidence type="ECO:0000313" key="3">
    <source>
        <dbReference type="Proteomes" id="UP001500325"/>
    </source>
</evidence>
<evidence type="ECO:0000313" key="2">
    <source>
        <dbReference type="EMBL" id="GAA4688790.1"/>
    </source>
</evidence>
<accession>A0ABP8WHB6</accession>
<reference evidence="3" key="1">
    <citation type="journal article" date="2019" name="Int. J. Syst. Evol. Microbiol.">
        <title>The Global Catalogue of Microorganisms (GCM) 10K type strain sequencing project: providing services to taxonomists for standard genome sequencing and annotation.</title>
        <authorList>
            <consortium name="The Broad Institute Genomics Platform"/>
            <consortium name="The Broad Institute Genome Sequencing Center for Infectious Disease"/>
            <person name="Wu L."/>
            <person name="Ma J."/>
        </authorList>
    </citation>
    <scope>NUCLEOTIDE SEQUENCE [LARGE SCALE GENOMIC DNA]</scope>
    <source>
        <strain evidence="3">JCM 18055</strain>
    </source>
</reference>
<gene>
    <name evidence="2" type="ORF">GCM10023215_26110</name>
</gene>
<protein>
    <submittedName>
        <fullName evidence="2">Uncharacterized protein</fullName>
    </submittedName>
</protein>
<dbReference type="Proteomes" id="UP001500325">
    <property type="component" value="Unassembled WGS sequence"/>
</dbReference>
<proteinExistence type="predicted"/>